<evidence type="ECO:0000313" key="2">
    <source>
        <dbReference type="EMBL" id="KAA1102834.1"/>
    </source>
</evidence>
<feature type="compositionally biased region" description="Acidic residues" evidence="1">
    <location>
        <begin position="16"/>
        <end position="28"/>
    </location>
</feature>
<feature type="compositionally biased region" description="Polar residues" evidence="1">
    <location>
        <begin position="30"/>
        <end position="40"/>
    </location>
</feature>
<protein>
    <submittedName>
        <fullName evidence="2">Uncharacterized protein</fullName>
    </submittedName>
</protein>
<accession>A0A5B0PQ52</accession>
<reference evidence="2 3" key="1">
    <citation type="submission" date="2019-05" db="EMBL/GenBank/DDBJ databases">
        <title>Emergence of the Ug99 lineage of the wheat stem rust pathogen through somatic hybridization.</title>
        <authorList>
            <person name="Li F."/>
            <person name="Upadhyaya N.M."/>
            <person name="Sperschneider J."/>
            <person name="Matny O."/>
            <person name="Nguyen-Phuc H."/>
            <person name="Mago R."/>
            <person name="Raley C."/>
            <person name="Miller M.E."/>
            <person name="Silverstein K.A.T."/>
            <person name="Henningsen E."/>
            <person name="Hirsch C.D."/>
            <person name="Visser B."/>
            <person name="Pretorius Z.A."/>
            <person name="Steffenson B.J."/>
            <person name="Schwessinger B."/>
            <person name="Dodds P.N."/>
            <person name="Figueroa M."/>
        </authorList>
    </citation>
    <scope>NUCLEOTIDE SEQUENCE [LARGE SCALE GENOMIC DNA]</scope>
    <source>
        <strain evidence="2 3">Ug99</strain>
    </source>
</reference>
<evidence type="ECO:0000313" key="3">
    <source>
        <dbReference type="Proteomes" id="UP000325313"/>
    </source>
</evidence>
<organism evidence="2 3">
    <name type="scientific">Puccinia graminis f. sp. tritici</name>
    <dbReference type="NCBI Taxonomy" id="56615"/>
    <lineage>
        <taxon>Eukaryota</taxon>
        <taxon>Fungi</taxon>
        <taxon>Dikarya</taxon>
        <taxon>Basidiomycota</taxon>
        <taxon>Pucciniomycotina</taxon>
        <taxon>Pucciniomycetes</taxon>
        <taxon>Pucciniales</taxon>
        <taxon>Pucciniaceae</taxon>
        <taxon>Puccinia</taxon>
    </lineage>
</organism>
<feature type="region of interest" description="Disordered" evidence="1">
    <location>
        <begin position="1"/>
        <end position="87"/>
    </location>
</feature>
<name>A0A5B0PQ52_PUCGR</name>
<dbReference type="AlphaFoldDB" id="A0A5B0PQ52"/>
<proteinExistence type="predicted"/>
<sequence>MRRGLANGRTRRGDAIEEIDGVLEDEDGCTPQSNNASRSWTAGGFQTARGSRTTRRAQTDSNRTRMKKAKKSPAQQHYSKNATRRKQ</sequence>
<dbReference type="EMBL" id="VDEP01000337">
    <property type="protein sequence ID" value="KAA1102834.1"/>
    <property type="molecule type" value="Genomic_DNA"/>
</dbReference>
<comment type="caution">
    <text evidence="2">The sequence shown here is derived from an EMBL/GenBank/DDBJ whole genome shotgun (WGS) entry which is preliminary data.</text>
</comment>
<gene>
    <name evidence="2" type="ORF">PGTUg99_036554</name>
</gene>
<evidence type="ECO:0000256" key="1">
    <source>
        <dbReference type="SAM" id="MobiDB-lite"/>
    </source>
</evidence>
<dbReference type="Proteomes" id="UP000325313">
    <property type="component" value="Unassembled WGS sequence"/>
</dbReference>